<feature type="compositionally biased region" description="Basic and acidic residues" evidence="1">
    <location>
        <begin position="167"/>
        <end position="179"/>
    </location>
</feature>
<organism evidence="2 3">
    <name type="scientific">Pseudonocardia abyssalis</name>
    <dbReference type="NCBI Taxonomy" id="2792008"/>
    <lineage>
        <taxon>Bacteria</taxon>
        <taxon>Bacillati</taxon>
        <taxon>Actinomycetota</taxon>
        <taxon>Actinomycetes</taxon>
        <taxon>Pseudonocardiales</taxon>
        <taxon>Pseudonocardiaceae</taxon>
        <taxon>Pseudonocardia</taxon>
    </lineage>
</organism>
<dbReference type="RefSeq" id="WP_218606317.1">
    <property type="nucleotide sequence ID" value="NZ_JADQDJ010000583.1"/>
</dbReference>
<sequence length="202" mass="21867">MRRRVVRSGNGPLVVEITDTGVGMPAEDLAEANRSPARRTEVGGTASRRWGCSWSRGSRHGIDVRLVTGAGLAQARVQSGGEVVSVSSITGDPGITARRHPGHLVVGSTPRRQPVPQAAPVPAQQGRPTTPHRAARSRSTSTPTDRRSAPPARSSCRGARRPAGPLRRRDPEAIRDRLTGYHRGPRRAGRRRRRCRVLTDRA</sequence>
<keyword evidence="3" id="KW-1185">Reference proteome</keyword>
<feature type="compositionally biased region" description="Basic residues" evidence="1">
    <location>
        <begin position="183"/>
        <end position="196"/>
    </location>
</feature>
<evidence type="ECO:0000256" key="1">
    <source>
        <dbReference type="SAM" id="MobiDB-lite"/>
    </source>
</evidence>
<feature type="compositionally biased region" description="Low complexity" evidence="1">
    <location>
        <begin position="110"/>
        <end position="165"/>
    </location>
</feature>
<name>A0ABS6V249_9PSEU</name>
<evidence type="ECO:0000313" key="2">
    <source>
        <dbReference type="EMBL" id="MBW0138522.1"/>
    </source>
</evidence>
<comment type="caution">
    <text evidence="2">The sequence shown here is derived from an EMBL/GenBank/DDBJ whole genome shotgun (WGS) entry which is preliminary data.</text>
</comment>
<gene>
    <name evidence="2" type="ORF">I4I81_30290</name>
</gene>
<reference evidence="2 3" key="1">
    <citation type="submission" date="2020-11" db="EMBL/GenBank/DDBJ databases">
        <title>Pseudonocardia abyssalis sp. nov. and Pseudonocardia oceani sp. nov., description and phylogenomic analysis of two novel actinomycetes isolated from the deep Southern Ocean.</title>
        <authorList>
            <person name="Parra J."/>
        </authorList>
    </citation>
    <scope>NUCLEOTIDE SEQUENCE [LARGE SCALE GENOMIC DNA]</scope>
    <source>
        <strain evidence="2 3">KRD-168</strain>
    </source>
</reference>
<feature type="region of interest" description="Disordered" evidence="1">
    <location>
        <begin position="91"/>
        <end position="202"/>
    </location>
</feature>
<dbReference type="EMBL" id="JADQDK010000001">
    <property type="protein sequence ID" value="MBW0138522.1"/>
    <property type="molecule type" value="Genomic_DNA"/>
</dbReference>
<evidence type="ECO:0000313" key="3">
    <source>
        <dbReference type="Proteomes" id="UP000694287"/>
    </source>
</evidence>
<evidence type="ECO:0008006" key="4">
    <source>
        <dbReference type="Google" id="ProtNLM"/>
    </source>
</evidence>
<proteinExistence type="predicted"/>
<accession>A0ABS6V249</accession>
<dbReference type="Proteomes" id="UP000694287">
    <property type="component" value="Unassembled WGS sequence"/>
</dbReference>
<protein>
    <recommendedName>
        <fullName evidence="4">Histidine kinase/HSP90-like ATPase domain-containing protein</fullName>
    </recommendedName>
</protein>